<dbReference type="AlphaFoldDB" id="A0A1F7XXF3"/>
<dbReference type="GO" id="GO:0010041">
    <property type="term" value="P:response to iron(III) ion"/>
    <property type="evidence" value="ECO:0007669"/>
    <property type="project" value="TreeGrafter"/>
</dbReference>
<keyword evidence="7 8" id="KW-0472">Membrane</keyword>
<comment type="caution">
    <text evidence="9">The sequence shown here is derived from an EMBL/GenBank/DDBJ whole genome shotgun (WGS) entry which is preliminary data.</text>
</comment>
<dbReference type="GO" id="GO:0005886">
    <property type="term" value="C:plasma membrane"/>
    <property type="evidence" value="ECO:0007669"/>
    <property type="project" value="UniProtKB-SubCell"/>
</dbReference>
<dbReference type="Proteomes" id="UP000178446">
    <property type="component" value="Unassembled WGS sequence"/>
</dbReference>
<proteinExistence type="predicted"/>
<feature type="transmembrane region" description="Helical" evidence="8">
    <location>
        <begin position="232"/>
        <end position="252"/>
    </location>
</feature>
<gene>
    <name evidence="9" type="ORF">A2685_01125</name>
</gene>
<keyword evidence="4" id="KW-0808">Transferase</keyword>
<feature type="transmembrane region" description="Helical" evidence="8">
    <location>
        <begin position="409"/>
        <end position="429"/>
    </location>
</feature>
<keyword evidence="6 8" id="KW-1133">Transmembrane helix</keyword>
<keyword evidence="5 8" id="KW-0812">Transmembrane</keyword>
<reference evidence="9 10" key="1">
    <citation type="journal article" date="2016" name="Nat. Commun.">
        <title>Thousands of microbial genomes shed light on interconnected biogeochemical processes in an aquifer system.</title>
        <authorList>
            <person name="Anantharaman K."/>
            <person name="Brown C.T."/>
            <person name="Hug L.A."/>
            <person name="Sharon I."/>
            <person name="Castelle C.J."/>
            <person name="Probst A.J."/>
            <person name="Thomas B.C."/>
            <person name="Singh A."/>
            <person name="Wilkins M.J."/>
            <person name="Karaoz U."/>
            <person name="Brodie E.L."/>
            <person name="Williams K.H."/>
            <person name="Hubbard S.S."/>
            <person name="Banfield J.F."/>
        </authorList>
    </citation>
    <scope>NUCLEOTIDE SEQUENCE [LARGE SCALE GENOMIC DNA]</scope>
</reference>
<evidence type="ECO:0000256" key="1">
    <source>
        <dbReference type="ARBA" id="ARBA00004651"/>
    </source>
</evidence>
<accession>A0A1F7XXF3</accession>
<evidence type="ECO:0000256" key="7">
    <source>
        <dbReference type="ARBA" id="ARBA00023136"/>
    </source>
</evidence>
<dbReference type="PANTHER" id="PTHR33908:SF3">
    <property type="entry name" value="UNDECAPRENYL PHOSPHATE-ALPHA-4-AMINO-4-DEOXY-L-ARABINOSE ARABINOSYL TRANSFERASE"/>
    <property type="match status" value="1"/>
</dbReference>
<dbReference type="PANTHER" id="PTHR33908">
    <property type="entry name" value="MANNOSYLTRANSFERASE YKCB-RELATED"/>
    <property type="match status" value="1"/>
</dbReference>
<keyword evidence="2" id="KW-1003">Cell membrane</keyword>
<evidence type="ECO:0000256" key="5">
    <source>
        <dbReference type="ARBA" id="ARBA00022692"/>
    </source>
</evidence>
<protein>
    <recommendedName>
        <fullName evidence="11">Glycosyltransferase RgtA/B/C/D-like domain-containing protein</fullName>
    </recommendedName>
</protein>
<evidence type="ECO:0000256" key="6">
    <source>
        <dbReference type="ARBA" id="ARBA00022989"/>
    </source>
</evidence>
<feature type="transmembrane region" description="Helical" evidence="8">
    <location>
        <begin position="150"/>
        <end position="168"/>
    </location>
</feature>
<feature type="transmembrane region" description="Helical" evidence="8">
    <location>
        <begin position="378"/>
        <end position="397"/>
    </location>
</feature>
<evidence type="ECO:0000256" key="3">
    <source>
        <dbReference type="ARBA" id="ARBA00022676"/>
    </source>
</evidence>
<evidence type="ECO:0000256" key="8">
    <source>
        <dbReference type="SAM" id="Phobius"/>
    </source>
</evidence>
<name>A0A1F7XXF3_9BACT</name>
<feature type="transmembrane region" description="Helical" evidence="8">
    <location>
        <begin position="125"/>
        <end position="143"/>
    </location>
</feature>
<feature type="transmembrane region" description="Helical" evidence="8">
    <location>
        <begin position="93"/>
        <end position="113"/>
    </location>
</feature>
<dbReference type="GO" id="GO:0016763">
    <property type="term" value="F:pentosyltransferase activity"/>
    <property type="evidence" value="ECO:0007669"/>
    <property type="project" value="TreeGrafter"/>
</dbReference>
<evidence type="ECO:0000313" key="10">
    <source>
        <dbReference type="Proteomes" id="UP000178446"/>
    </source>
</evidence>
<evidence type="ECO:0000313" key="9">
    <source>
        <dbReference type="EMBL" id="OGM19703.1"/>
    </source>
</evidence>
<feature type="transmembrane region" description="Helical" evidence="8">
    <location>
        <begin position="325"/>
        <end position="348"/>
    </location>
</feature>
<feature type="transmembrane region" description="Helical" evidence="8">
    <location>
        <begin position="69"/>
        <end position="86"/>
    </location>
</feature>
<sequence>MKNKIVLFLILAIALYLRIIYVDSNPPSLNWDEASIGYNAYSILKTGRDEWNRLFPSIFRAFGDYKLPVYIYTTVLSIAIFGLNTFSVRLPSVLAGVGSVYFTYLLVFELFPSSKNKPIITDPKLLATMAALLVAVEPWSLFLSRAAFEANLAVLFIISGIYFFLKVVNQSINFPNHLQPKVAGYLLLSTTLLGLSVWTYNSARIFIPLFMVVLIILYRKEILVIYRSQKHILYYSLFVILLFFIPMFYQLIKPIGQARYSKIALIDSGAVGQIIESRQNSQLPNIITRLVYNRPTYFIRHLGSNWLDHYNFKFLFFEGGSNYQFSVPGAGVLYTINTTFLVLGFITLLKRRDRLTVFILSWFFLSTIPSSLTREAPHVLRASIILPMPMVISAMGLSRVLQLGRRKFMILALLLIYVTVLTFSLVNYWKKYFNSYRKNYSWSWQYGYKQAVDYAKLHYEDYDRIIFTKKYGEPHIFVLVNYPWNPSRYQKDASLIRFNQSNWYWVDRFDKFYFINDWNIPEEEWQDFVLENGSRFKCLAGENRCLLITSPGNMPNGWSKLEDVEFLDGKPAFEIYEKR</sequence>
<evidence type="ECO:0000256" key="4">
    <source>
        <dbReference type="ARBA" id="ARBA00022679"/>
    </source>
</evidence>
<evidence type="ECO:0000256" key="2">
    <source>
        <dbReference type="ARBA" id="ARBA00022475"/>
    </source>
</evidence>
<comment type="subcellular location">
    <subcellularLocation>
        <location evidence="1">Cell membrane</location>
        <topology evidence="1">Multi-pass membrane protein</topology>
    </subcellularLocation>
</comment>
<feature type="transmembrane region" description="Helical" evidence="8">
    <location>
        <begin position="202"/>
        <end position="220"/>
    </location>
</feature>
<dbReference type="GO" id="GO:0009103">
    <property type="term" value="P:lipopolysaccharide biosynthetic process"/>
    <property type="evidence" value="ECO:0007669"/>
    <property type="project" value="UniProtKB-ARBA"/>
</dbReference>
<feature type="transmembrane region" description="Helical" evidence="8">
    <location>
        <begin position="355"/>
        <end position="372"/>
    </location>
</feature>
<dbReference type="InterPro" id="IPR050297">
    <property type="entry name" value="LipidA_mod_glycosyltrf_83"/>
</dbReference>
<dbReference type="EMBL" id="MGGB01000002">
    <property type="protein sequence ID" value="OGM19703.1"/>
    <property type="molecule type" value="Genomic_DNA"/>
</dbReference>
<evidence type="ECO:0008006" key="11">
    <source>
        <dbReference type="Google" id="ProtNLM"/>
    </source>
</evidence>
<organism evidence="9 10">
    <name type="scientific">Candidatus Woesebacteria bacterium RIFCSPHIGHO2_01_FULL_37_10</name>
    <dbReference type="NCBI Taxonomy" id="1802489"/>
    <lineage>
        <taxon>Bacteria</taxon>
        <taxon>Candidatus Woeseibacteriota</taxon>
    </lineage>
</organism>
<keyword evidence="3" id="KW-0328">Glycosyltransferase</keyword>